<dbReference type="SUPFAM" id="SSF52047">
    <property type="entry name" value="RNI-like"/>
    <property type="match status" value="1"/>
</dbReference>
<name>A0A8T0V7B4_PANVG</name>
<evidence type="ECO:0000313" key="4">
    <source>
        <dbReference type="Proteomes" id="UP000823388"/>
    </source>
</evidence>
<dbReference type="InterPro" id="IPR053197">
    <property type="entry name" value="F-box_SCFL_complex_component"/>
</dbReference>
<dbReference type="EMBL" id="CM029040">
    <property type="protein sequence ID" value="KAG2632631.1"/>
    <property type="molecule type" value="Genomic_DNA"/>
</dbReference>
<evidence type="ECO:0000256" key="1">
    <source>
        <dbReference type="SAM" id="MobiDB-lite"/>
    </source>
</evidence>
<protein>
    <recommendedName>
        <fullName evidence="2">F-box/LRR-repeat protein 15/At3g58940/PEG3-like LRR domain-containing protein</fullName>
    </recommendedName>
</protein>
<dbReference type="SUPFAM" id="SSF81383">
    <property type="entry name" value="F-box domain"/>
    <property type="match status" value="1"/>
</dbReference>
<dbReference type="Pfam" id="PF24758">
    <property type="entry name" value="LRR_At5g56370"/>
    <property type="match status" value="1"/>
</dbReference>
<reference evidence="3" key="1">
    <citation type="submission" date="2020-05" db="EMBL/GenBank/DDBJ databases">
        <title>WGS assembly of Panicum virgatum.</title>
        <authorList>
            <person name="Lovell J.T."/>
            <person name="Jenkins J."/>
            <person name="Shu S."/>
            <person name="Juenger T.E."/>
            <person name="Schmutz J."/>
        </authorList>
    </citation>
    <scope>NUCLEOTIDE SEQUENCE</scope>
    <source>
        <strain evidence="3">AP13</strain>
    </source>
</reference>
<dbReference type="Proteomes" id="UP000823388">
    <property type="component" value="Chromosome 2N"/>
</dbReference>
<dbReference type="AlphaFoldDB" id="A0A8T0V7B4"/>
<dbReference type="OrthoDB" id="657590at2759"/>
<dbReference type="InterPro" id="IPR055411">
    <property type="entry name" value="LRR_FXL15/At3g58940/PEG3-like"/>
</dbReference>
<comment type="caution">
    <text evidence="3">The sequence shown here is derived from an EMBL/GenBank/DDBJ whole genome shotgun (WGS) entry which is preliminary data.</text>
</comment>
<gene>
    <name evidence="3" type="ORF">PVAP13_2NG106500</name>
</gene>
<evidence type="ECO:0000259" key="2">
    <source>
        <dbReference type="Pfam" id="PF24758"/>
    </source>
</evidence>
<feature type="domain" description="F-box/LRR-repeat protein 15/At3g58940/PEG3-like LRR" evidence="2">
    <location>
        <begin position="177"/>
        <end position="294"/>
    </location>
</feature>
<sequence length="389" mass="42795">MAGPGRSWRHWDAPGDGADHITVLPPELRARIAASLPFRQVAQLATLSRPWRHIHRHTPVVELKLDEWGSAAGVLDEDALACLELALLRRGQEGSGSRVGTLRVTFAVEDPRMRRHAGLIIALADARRIRITVPGFGGFPQVEWSVDLSPAAVDLEVEAVCHLTPAIAGPGAAALQKLCLDTVVVPEWPSLPSLRHLALHNVTVLAPFPDAARCPRLEHMCILECLIELACVHIRLPLLRSLRMDKAYGAPCATIDAPELEELDVNCGAGFAAADYQSFSLRAPRLRCLTWSEQFAERVHIDVGRPGSVTSGRIKYTWKRGLVSCREMEDLRAQMTRMLERLLPELSPEGVADAARPYISLDKYTMEDPYSGSENVGGEYLQNGLTPQQ</sequence>
<keyword evidence="4" id="KW-1185">Reference proteome</keyword>
<feature type="region of interest" description="Disordered" evidence="1">
    <location>
        <begin position="370"/>
        <end position="389"/>
    </location>
</feature>
<organism evidence="3 4">
    <name type="scientific">Panicum virgatum</name>
    <name type="common">Blackwell switchgrass</name>
    <dbReference type="NCBI Taxonomy" id="38727"/>
    <lineage>
        <taxon>Eukaryota</taxon>
        <taxon>Viridiplantae</taxon>
        <taxon>Streptophyta</taxon>
        <taxon>Embryophyta</taxon>
        <taxon>Tracheophyta</taxon>
        <taxon>Spermatophyta</taxon>
        <taxon>Magnoliopsida</taxon>
        <taxon>Liliopsida</taxon>
        <taxon>Poales</taxon>
        <taxon>Poaceae</taxon>
        <taxon>PACMAD clade</taxon>
        <taxon>Panicoideae</taxon>
        <taxon>Panicodae</taxon>
        <taxon>Paniceae</taxon>
        <taxon>Panicinae</taxon>
        <taxon>Panicum</taxon>
        <taxon>Panicum sect. Hiantes</taxon>
    </lineage>
</organism>
<proteinExistence type="predicted"/>
<evidence type="ECO:0000313" key="3">
    <source>
        <dbReference type="EMBL" id="KAG2632631.1"/>
    </source>
</evidence>
<dbReference type="InterPro" id="IPR036047">
    <property type="entry name" value="F-box-like_dom_sf"/>
</dbReference>
<accession>A0A8T0V7B4</accession>
<dbReference type="PANTHER" id="PTHR34223">
    <property type="entry name" value="OS11G0201299 PROTEIN"/>
    <property type="match status" value="1"/>
</dbReference>